<dbReference type="CDD" id="cd22954">
    <property type="entry name" value="PLL_lectin"/>
    <property type="match status" value="1"/>
</dbReference>
<feature type="region of interest" description="Disordered" evidence="6">
    <location>
        <begin position="1"/>
        <end position="118"/>
    </location>
</feature>
<dbReference type="Proteomes" id="UP001596407">
    <property type="component" value="Unassembled WGS sequence"/>
</dbReference>
<dbReference type="GO" id="GO:0006508">
    <property type="term" value="P:proteolysis"/>
    <property type="evidence" value="ECO:0007669"/>
    <property type="project" value="UniProtKB-KW"/>
</dbReference>
<evidence type="ECO:0000256" key="4">
    <source>
        <dbReference type="ARBA" id="ARBA00022825"/>
    </source>
</evidence>
<evidence type="ECO:0000259" key="8">
    <source>
        <dbReference type="Pfam" id="PF26607"/>
    </source>
</evidence>
<dbReference type="InterPro" id="IPR023828">
    <property type="entry name" value="Peptidase_S8_Ser-AS"/>
</dbReference>
<feature type="active site" description="Charge relay system" evidence="5">
    <location>
        <position position="385"/>
    </location>
</feature>
<evidence type="ECO:0000313" key="9">
    <source>
        <dbReference type="EMBL" id="MFC7079711.1"/>
    </source>
</evidence>
<dbReference type="RefSeq" id="WP_382209182.1">
    <property type="nucleotide sequence ID" value="NZ_JBHSZH010000005.1"/>
</dbReference>
<proteinExistence type="inferred from homology"/>
<dbReference type="EMBL" id="JBHSZH010000005">
    <property type="protein sequence ID" value="MFC7079711.1"/>
    <property type="molecule type" value="Genomic_DNA"/>
</dbReference>
<keyword evidence="4 5" id="KW-0720">Serine protease</keyword>
<dbReference type="Gene3D" id="2.120.10.70">
    <property type="entry name" value="Fucose-specific lectin"/>
    <property type="match status" value="2"/>
</dbReference>
<comment type="caution">
    <text evidence="9">The sequence shown here is derived from an EMBL/GenBank/DDBJ whole genome shotgun (WGS) entry which is preliminary data.</text>
</comment>
<evidence type="ECO:0000256" key="2">
    <source>
        <dbReference type="ARBA" id="ARBA00022670"/>
    </source>
</evidence>
<evidence type="ECO:0000313" key="10">
    <source>
        <dbReference type="Proteomes" id="UP001596407"/>
    </source>
</evidence>
<feature type="domain" description="Peptidase S8/S53" evidence="7">
    <location>
        <begin position="164"/>
        <end position="433"/>
    </location>
</feature>
<dbReference type="InterPro" id="IPR000209">
    <property type="entry name" value="Peptidase_S8/S53_dom"/>
</dbReference>
<dbReference type="Pfam" id="PF00082">
    <property type="entry name" value="Peptidase_S8"/>
    <property type="match status" value="1"/>
</dbReference>
<comment type="similarity">
    <text evidence="1 5">Belongs to the peptidase S8 family.</text>
</comment>
<feature type="compositionally biased region" description="Polar residues" evidence="6">
    <location>
        <begin position="91"/>
        <end position="102"/>
    </location>
</feature>
<evidence type="ECO:0000256" key="1">
    <source>
        <dbReference type="ARBA" id="ARBA00011073"/>
    </source>
</evidence>
<dbReference type="Gene3D" id="3.40.50.200">
    <property type="entry name" value="Peptidase S8/S53 domain"/>
    <property type="match status" value="1"/>
</dbReference>
<organism evidence="9 10">
    <name type="scientific">Halorussus caseinilyticus</name>
    <dbReference type="NCBI Taxonomy" id="3034025"/>
    <lineage>
        <taxon>Archaea</taxon>
        <taxon>Methanobacteriati</taxon>
        <taxon>Methanobacteriota</taxon>
        <taxon>Stenosarchaea group</taxon>
        <taxon>Halobacteria</taxon>
        <taxon>Halobacteriales</taxon>
        <taxon>Haladaptataceae</taxon>
        <taxon>Halorussus</taxon>
    </lineage>
</organism>
<feature type="domain" description="PLL-like beta propeller" evidence="8">
    <location>
        <begin position="444"/>
        <end position="710"/>
    </location>
</feature>
<keyword evidence="10" id="KW-1185">Reference proteome</keyword>
<dbReference type="InterPro" id="IPR036852">
    <property type="entry name" value="Peptidase_S8/S53_dom_sf"/>
</dbReference>
<feature type="active site" description="Charge relay system" evidence="5">
    <location>
        <position position="173"/>
    </location>
</feature>
<dbReference type="PROSITE" id="PS51892">
    <property type="entry name" value="SUBTILASE"/>
    <property type="match status" value="1"/>
</dbReference>
<evidence type="ECO:0000259" key="7">
    <source>
        <dbReference type="Pfam" id="PF00082"/>
    </source>
</evidence>
<sequence>MPPSDASADERGPSRTVTVFGTVRRDKIADLEDQSGIVRVDEDAAAIEPFDRTRDRGESSGHPGRRADRSRRAGDSSRRVRPAPVAEARTTESGRTSESPRASATADARTEGAEARELPVETGQALGVCPIPPCDCSPSEAKGTLDEVAEYVGAKRLWDAGYEGEEMVVGVVDGGITATGQTSNGEIPRVVGGWPEDDWGTTALWDRHGNMCATDVLGIAPKAELYDIRVASRTGGTKAYLSRLFHGVDWAIRKHREDGTPHVLTLSNGIYRKSLAPSYAEDPDHQVTRKIVEAIDEGILVLFAAGNCGDGCSWSDSRCGSTGPGGSIWGANGHGAVMTVGGVNIEGQFVGYSSQGPASLAEDKPDFCSVTHFKGYKESADSGTSAATPVAAGLVTLLKQADPSTTQSDLKDRLKRTATDIGPEGFDIHSGAGIVDGEKAFESRAESRWGDWEDLGGTCLHGVGVASWSAERVDAFTVGPDAELYRRAWDTDGWHDWERLGGTCVSEPAATTRGQNSLDVFVLGTDNHLFRTWWDGDEWRGWERVGGPCSEGVAATSWGEDRLDVFTVGFDNQLRHKTRDADGWGSWESLGGPCNSEPAATAWGEDSLDVFVLGTDNHLYHKWWDGSSWRGWESLGGPFVRGPAATSRSEGTLDVFAVGTDNRLYGRSWDGSWDDWEDLGGVSITAPAAVSRTPDRLDAFAVGTDSTLQHRAYGPTEE</sequence>
<evidence type="ECO:0000256" key="5">
    <source>
        <dbReference type="PROSITE-ProRule" id="PRU01240"/>
    </source>
</evidence>
<gene>
    <name evidence="9" type="ORF">ACFQJ6_05705</name>
</gene>
<dbReference type="AlphaFoldDB" id="A0ABD5WGX1"/>
<dbReference type="PRINTS" id="PR00723">
    <property type="entry name" value="SUBTILISIN"/>
</dbReference>
<keyword evidence="2 5" id="KW-0645">Protease</keyword>
<dbReference type="InterPro" id="IPR050131">
    <property type="entry name" value="Peptidase_S8_subtilisin-like"/>
</dbReference>
<dbReference type="InterPro" id="IPR015500">
    <property type="entry name" value="Peptidase_S8_subtilisin-rel"/>
</dbReference>
<dbReference type="SUPFAM" id="SSF89372">
    <property type="entry name" value="Fucose-specific lectin"/>
    <property type="match status" value="2"/>
</dbReference>
<name>A0ABD5WGX1_9EURY</name>
<dbReference type="Pfam" id="PF26607">
    <property type="entry name" value="DUF8189"/>
    <property type="match status" value="1"/>
</dbReference>
<protein>
    <submittedName>
        <fullName evidence="9">S8 family serine peptidase</fullName>
    </submittedName>
</protein>
<feature type="compositionally biased region" description="Basic and acidic residues" evidence="6">
    <location>
        <begin position="49"/>
        <end position="78"/>
    </location>
</feature>
<dbReference type="PANTHER" id="PTHR43806:SF11">
    <property type="entry name" value="CEREVISIN-RELATED"/>
    <property type="match status" value="1"/>
</dbReference>
<reference evidence="9 10" key="1">
    <citation type="journal article" date="2019" name="Int. J. Syst. Evol. Microbiol.">
        <title>The Global Catalogue of Microorganisms (GCM) 10K type strain sequencing project: providing services to taxonomists for standard genome sequencing and annotation.</title>
        <authorList>
            <consortium name="The Broad Institute Genomics Platform"/>
            <consortium name="The Broad Institute Genome Sequencing Center for Infectious Disease"/>
            <person name="Wu L."/>
            <person name="Ma J."/>
        </authorList>
    </citation>
    <scope>NUCLEOTIDE SEQUENCE [LARGE SCALE GENOMIC DNA]</scope>
    <source>
        <strain evidence="9 10">DT72</strain>
    </source>
</reference>
<dbReference type="SUPFAM" id="SSF52743">
    <property type="entry name" value="Subtilisin-like"/>
    <property type="match status" value="1"/>
</dbReference>
<dbReference type="GO" id="GO:0004252">
    <property type="term" value="F:serine-type endopeptidase activity"/>
    <property type="evidence" value="ECO:0007669"/>
    <property type="project" value="UniProtKB-UniRule"/>
</dbReference>
<dbReference type="PROSITE" id="PS00138">
    <property type="entry name" value="SUBTILASE_SER"/>
    <property type="match status" value="1"/>
</dbReference>
<evidence type="ECO:0000256" key="6">
    <source>
        <dbReference type="SAM" id="MobiDB-lite"/>
    </source>
</evidence>
<evidence type="ECO:0000256" key="3">
    <source>
        <dbReference type="ARBA" id="ARBA00022801"/>
    </source>
</evidence>
<keyword evidence="3 5" id="KW-0378">Hydrolase</keyword>
<accession>A0ABD5WGX1</accession>
<dbReference type="InterPro" id="IPR058502">
    <property type="entry name" value="PLL-like_beta-prop"/>
</dbReference>
<feature type="compositionally biased region" description="Basic and acidic residues" evidence="6">
    <location>
        <begin position="108"/>
        <end position="118"/>
    </location>
</feature>
<dbReference type="PANTHER" id="PTHR43806">
    <property type="entry name" value="PEPTIDASE S8"/>
    <property type="match status" value="1"/>
</dbReference>
<feature type="active site" description="Charge relay system" evidence="5">
    <location>
        <position position="208"/>
    </location>
</feature>